<reference evidence="2 3" key="2">
    <citation type="journal article" date="2024" name="G3 (Bethesda)">
        <title>The genome of the cryopelagic Antarctic bald notothen, Trematomus borchgrevinki.</title>
        <authorList>
            <person name="Rayamajhi N."/>
            <person name="Rivera-Colon A.G."/>
            <person name="Minhas B.F."/>
            <person name="Cheng C.C."/>
            <person name="Catchen J.M."/>
        </authorList>
    </citation>
    <scope>NUCLEOTIDE SEQUENCE [LARGE SCALE GENOMIC DNA]</scope>
    <source>
        <strain evidence="2">AGRC-2024</strain>
    </source>
</reference>
<accession>A0ABD2HJ25</accession>
<organism evidence="2 3">
    <name type="scientific">Pagothenia borchgrevinki</name>
    <name type="common">Bald rockcod</name>
    <name type="synonym">Trematomus borchgrevinki</name>
    <dbReference type="NCBI Taxonomy" id="8213"/>
    <lineage>
        <taxon>Eukaryota</taxon>
        <taxon>Metazoa</taxon>
        <taxon>Chordata</taxon>
        <taxon>Craniata</taxon>
        <taxon>Vertebrata</taxon>
        <taxon>Euteleostomi</taxon>
        <taxon>Actinopterygii</taxon>
        <taxon>Neopterygii</taxon>
        <taxon>Teleostei</taxon>
        <taxon>Neoteleostei</taxon>
        <taxon>Acanthomorphata</taxon>
        <taxon>Eupercaria</taxon>
        <taxon>Perciformes</taxon>
        <taxon>Notothenioidei</taxon>
        <taxon>Nototheniidae</taxon>
        <taxon>Pagothenia</taxon>
    </lineage>
</organism>
<name>A0ABD2HJ25_PAGBO</name>
<evidence type="ECO:0000313" key="3">
    <source>
        <dbReference type="Proteomes" id="UP001619887"/>
    </source>
</evidence>
<sequence length="86" mass="9368">MPRGKSSRRSQAAKLRVAGTRVGHQQPGNTSFAPAGGTGNRHRVQKWPISSLTGRQHKMVITPSLQTRNLSSLLELHISVPSSMEL</sequence>
<proteinExistence type="predicted"/>
<gene>
    <name evidence="2" type="ORF">OYC64_015250</name>
</gene>
<dbReference type="Proteomes" id="UP001619887">
    <property type="component" value="Unassembled WGS sequence"/>
</dbReference>
<protein>
    <submittedName>
        <fullName evidence="2">Uncharacterized protein</fullName>
    </submittedName>
</protein>
<comment type="caution">
    <text evidence="2">The sequence shown here is derived from an EMBL/GenBank/DDBJ whole genome shotgun (WGS) entry which is preliminary data.</text>
</comment>
<reference evidence="2 3" key="1">
    <citation type="journal article" date="2022" name="G3 (Bethesda)">
        <title>Evaluating Illumina-, Nanopore-, and PacBio-based genome assembly strategies with the bald notothen, Trematomus borchgrevinki.</title>
        <authorList>
            <person name="Rayamajhi N."/>
            <person name="Cheng C.C."/>
            <person name="Catchen J.M."/>
        </authorList>
    </citation>
    <scope>NUCLEOTIDE SEQUENCE [LARGE SCALE GENOMIC DNA]</scope>
    <source>
        <strain evidence="2">AGRC-2024</strain>
    </source>
</reference>
<evidence type="ECO:0000256" key="1">
    <source>
        <dbReference type="SAM" id="MobiDB-lite"/>
    </source>
</evidence>
<feature type="region of interest" description="Disordered" evidence="1">
    <location>
        <begin position="1"/>
        <end position="43"/>
    </location>
</feature>
<evidence type="ECO:0000313" key="2">
    <source>
        <dbReference type="EMBL" id="KAL3065028.1"/>
    </source>
</evidence>
<dbReference type="EMBL" id="JBIYXZ010002069">
    <property type="protein sequence ID" value="KAL3065028.1"/>
    <property type="molecule type" value="Genomic_DNA"/>
</dbReference>
<dbReference type="AlphaFoldDB" id="A0ABD2HJ25"/>
<keyword evidence="3" id="KW-1185">Reference proteome</keyword>